<keyword evidence="3" id="KW-0456">Lyase</keyword>
<dbReference type="InterPro" id="IPR051785">
    <property type="entry name" value="MMCE/EMCE_epimerase"/>
</dbReference>
<name>A0A561B8W3_9ACTN</name>
<dbReference type="GO" id="GO:0046872">
    <property type="term" value="F:metal ion binding"/>
    <property type="evidence" value="ECO:0007669"/>
    <property type="project" value="UniProtKB-KW"/>
</dbReference>
<dbReference type="GO" id="GO:0051213">
    <property type="term" value="F:dioxygenase activity"/>
    <property type="evidence" value="ECO:0007669"/>
    <property type="project" value="UniProtKB-KW"/>
</dbReference>
<reference evidence="3 4" key="1">
    <citation type="submission" date="2019-06" db="EMBL/GenBank/DDBJ databases">
        <title>Sequencing the genomes of 1000 actinobacteria strains.</title>
        <authorList>
            <person name="Klenk H.-P."/>
        </authorList>
    </citation>
    <scope>NUCLEOTIDE SEQUENCE [LARGE SCALE GENOMIC DNA]</scope>
    <source>
        <strain evidence="3 4">DSM 24683</strain>
    </source>
</reference>
<accession>A0A561B8W3</accession>
<evidence type="ECO:0000313" key="3">
    <source>
        <dbReference type="EMBL" id="TWD75198.1"/>
    </source>
</evidence>
<protein>
    <submittedName>
        <fullName evidence="3">Catechol 2,3-dioxygenase-like lactoylglutathione lyase family enzyme</fullName>
    </submittedName>
</protein>
<dbReference type="InterPro" id="IPR018146">
    <property type="entry name" value="Glyoxalase_1_CS"/>
</dbReference>
<dbReference type="EMBL" id="VIVK01000002">
    <property type="protein sequence ID" value="TWD75198.1"/>
    <property type="molecule type" value="Genomic_DNA"/>
</dbReference>
<keyword evidence="3" id="KW-0223">Dioxygenase</keyword>
<dbReference type="RefSeq" id="WP_145813929.1">
    <property type="nucleotide sequence ID" value="NZ_VIVK01000002.1"/>
</dbReference>
<dbReference type="AlphaFoldDB" id="A0A561B8W3"/>
<dbReference type="SUPFAM" id="SSF54593">
    <property type="entry name" value="Glyoxalase/Bleomycin resistance protein/Dihydroxybiphenyl dioxygenase"/>
    <property type="match status" value="1"/>
</dbReference>
<dbReference type="Pfam" id="PF00903">
    <property type="entry name" value="Glyoxalase"/>
    <property type="match status" value="1"/>
</dbReference>
<comment type="caution">
    <text evidence="3">The sequence shown here is derived from an EMBL/GenBank/DDBJ whole genome shotgun (WGS) entry which is preliminary data.</text>
</comment>
<keyword evidence="4" id="KW-1185">Reference proteome</keyword>
<dbReference type="PANTHER" id="PTHR43048:SF3">
    <property type="entry name" value="METHYLMALONYL-COA EPIMERASE, MITOCHONDRIAL"/>
    <property type="match status" value="1"/>
</dbReference>
<dbReference type="PANTHER" id="PTHR43048">
    <property type="entry name" value="METHYLMALONYL-COA EPIMERASE"/>
    <property type="match status" value="1"/>
</dbReference>
<sequence length="162" mass="17971">MPTGIWHTGLHVSDLDRSIAFYRDVLGLELVHVQDQDNPYTRKLVGYPDARLRVAQLAVPGERPGVSSHDVELVQYLAPAGTRQDPARYHPGSAHLAFVVHDLRATYDRMTAAGVRFVSPPNRIEAGVNLGGWCCYLLDPDDITLELVQPPPHRLTDTLEDA</sequence>
<proteinExistence type="predicted"/>
<dbReference type="Proteomes" id="UP000318380">
    <property type="component" value="Unassembled WGS sequence"/>
</dbReference>
<evidence type="ECO:0000313" key="4">
    <source>
        <dbReference type="Proteomes" id="UP000318380"/>
    </source>
</evidence>
<gene>
    <name evidence="3" type="ORF">FB561_6636</name>
</gene>
<dbReference type="GO" id="GO:0004462">
    <property type="term" value="F:lactoylglutathione lyase activity"/>
    <property type="evidence" value="ECO:0007669"/>
    <property type="project" value="InterPro"/>
</dbReference>
<dbReference type="GO" id="GO:0004493">
    <property type="term" value="F:methylmalonyl-CoA epimerase activity"/>
    <property type="evidence" value="ECO:0007669"/>
    <property type="project" value="TreeGrafter"/>
</dbReference>
<dbReference type="PROSITE" id="PS51819">
    <property type="entry name" value="VOC"/>
    <property type="match status" value="1"/>
</dbReference>
<dbReference type="OrthoDB" id="5242400at2"/>
<dbReference type="InterPro" id="IPR029068">
    <property type="entry name" value="Glyas_Bleomycin-R_OHBP_Dase"/>
</dbReference>
<evidence type="ECO:0000256" key="1">
    <source>
        <dbReference type="ARBA" id="ARBA00022723"/>
    </source>
</evidence>
<evidence type="ECO:0000259" key="2">
    <source>
        <dbReference type="PROSITE" id="PS51819"/>
    </source>
</evidence>
<organism evidence="3 4">
    <name type="scientific">Kribbella amoyensis</name>
    <dbReference type="NCBI Taxonomy" id="996641"/>
    <lineage>
        <taxon>Bacteria</taxon>
        <taxon>Bacillati</taxon>
        <taxon>Actinomycetota</taxon>
        <taxon>Actinomycetes</taxon>
        <taxon>Propionibacteriales</taxon>
        <taxon>Kribbellaceae</taxon>
        <taxon>Kribbella</taxon>
    </lineage>
</organism>
<dbReference type="InterPro" id="IPR037523">
    <property type="entry name" value="VOC_core"/>
</dbReference>
<dbReference type="GO" id="GO:0046491">
    <property type="term" value="P:L-methylmalonyl-CoA metabolic process"/>
    <property type="evidence" value="ECO:0007669"/>
    <property type="project" value="TreeGrafter"/>
</dbReference>
<keyword evidence="1" id="KW-0479">Metal-binding</keyword>
<feature type="domain" description="VOC" evidence="2">
    <location>
        <begin position="4"/>
        <end position="150"/>
    </location>
</feature>
<dbReference type="InterPro" id="IPR004360">
    <property type="entry name" value="Glyas_Fos-R_dOase_dom"/>
</dbReference>
<dbReference type="PROSITE" id="PS00934">
    <property type="entry name" value="GLYOXALASE_I_1"/>
    <property type="match status" value="1"/>
</dbReference>
<dbReference type="Gene3D" id="3.10.180.10">
    <property type="entry name" value="2,3-Dihydroxybiphenyl 1,2-Dioxygenase, domain 1"/>
    <property type="match status" value="1"/>
</dbReference>
<keyword evidence="3" id="KW-0560">Oxidoreductase</keyword>